<name>A0A5C3NC94_9AGAM</name>
<sequence length="209" mass="23349">MPTSWRLFIAPRLHTNFSPPSTTNVARTYSHSSFSSETIVYLASMISSSSSKAVFPRLKKLLKTLDLGANAGRAFCGPAWIIRGIAKQRSQLGWGHCIKEEDMFSKRWVGRVFESWLGSRGVAQNAAEGDCESSLECRERRGVFYALLSGGWQWWLTVDWQARRDHPSQPPSVVADAIDETAIIEILGDQGVCRSASRDRIGMLGPWRT</sequence>
<organism evidence="1 2">
    <name type="scientific">Heliocybe sulcata</name>
    <dbReference type="NCBI Taxonomy" id="5364"/>
    <lineage>
        <taxon>Eukaryota</taxon>
        <taxon>Fungi</taxon>
        <taxon>Dikarya</taxon>
        <taxon>Basidiomycota</taxon>
        <taxon>Agaricomycotina</taxon>
        <taxon>Agaricomycetes</taxon>
        <taxon>Gloeophyllales</taxon>
        <taxon>Gloeophyllaceae</taxon>
        <taxon>Heliocybe</taxon>
    </lineage>
</organism>
<dbReference type="EMBL" id="ML213505">
    <property type="protein sequence ID" value="TFK55304.1"/>
    <property type="molecule type" value="Genomic_DNA"/>
</dbReference>
<accession>A0A5C3NC94</accession>
<dbReference type="AlphaFoldDB" id="A0A5C3NC94"/>
<gene>
    <name evidence="1" type="ORF">OE88DRAFT_1031641</name>
</gene>
<reference evidence="1 2" key="1">
    <citation type="journal article" date="2019" name="Nat. Ecol. Evol.">
        <title>Megaphylogeny resolves global patterns of mushroom evolution.</title>
        <authorList>
            <person name="Varga T."/>
            <person name="Krizsan K."/>
            <person name="Foldi C."/>
            <person name="Dima B."/>
            <person name="Sanchez-Garcia M."/>
            <person name="Sanchez-Ramirez S."/>
            <person name="Szollosi G.J."/>
            <person name="Szarkandi J.G."/>
            <person name="Papp V."/>
            <person name="Albert L."/>
            <person name="Andreopoulos W."/>
            <person name="Angelini C."/>
            <person name="Antonin V."/>
            <person name="Barry K.W."/>
            <person name="Bougher N.L."/>
            <person name="Buchanan P."/>
            <person name="Buyck B."/>
            <person name="Bense V."/>
            <person name="Catcheside P."/>
            <person name="Chovatia M."/>
            <person name="Cooper J."/>
            <person name="Damon W."/>
            <person name="Desjardin D."/>
            <person name="Finy P."/>
            <person name="Geml J."/>
            <person name="Haridas S."/>
            <person name="Hughes K."/>
            <person name="Justo A."/>
            <person name="Karasinski D."/>
            <person name="Kautmanova I."/>
            <person name="Kiss B."/>
            <person name="Kocsube S."/>
            <person name="Kotiranta H."/>
            <person name="LaButti K.M."/>
            <person name="Lechner B.E."/>
            <person name="Liimatainen K."/>
            <person name="Lipzen A."/>
            <person name="Lukacs Z."/>
            <person name="Mihaltcheva S."/>
            <person name="Morgado L.N."/>
            <person name="Niskanen T."/>
            <person name="Noordeloos M.E."/>
            <person name="Ohm R.A."/>
            <person name="Ortiz-Santana B."/>
            <person name="Ovrebo C."/>
            <person name="Racz N."/>
            <person name="Riley R."/>
            <person name="Savchenko A."/>
            <person name="Shiryaev A."/>
            <person name="Soop K."/>
            <person name="Spirin V."/>
            <person name="Szebenyi C."/>
            <person name="Tomsovsky M."/>
            <person name="Tulloss R.E."/>
            <person name="Uehling J."/>
            <person name="Grigoriev I.V."/>
            <person name="Vagvolgyi C."/>
            <person name="Papp T."/>
            <person name="Martin F.M."/>
            <person name="Miettinen O."/>
            <person name="Hibbett D.S."/>
            <person name="Nagy L.G."/>
        </authorList>
    </citation>
    <scope>NUCLEOTIDE SEQUENCE [LARGE SCALE GENOMIC DNA]</scope>
    <source>
        <strain evidence="1 2">OMC1185</strain>
    </source>
</reference>
<protein>
    <submittedName>
        <fullName evidence="1">Uncharacterized protein</fullName>
    </submittedName>
</protein>
<dbReference type="Proteomes" id="UP000305948">
    <property type="component" value="Unassembled WGS sequence"/>
</dbReference>
<evidence type="ECO:0000313" key="1">
    <source>
        <dbReference type="EMBL" id="TFK55304.1"/>
    </source>
</evidence>
<evidence type="ECO:0000313" key="2">
    <source>
        <dbReference type="Proteomes" id="UP000305948"/>
    </source>
</evidence>
<proteinExistence type="predicted"/>
<keyword evidence="2" id="KW-1185">Reference proteome</keyword>